<dbReference type="SUPFAM" id="SSF47384">
    <property type="entry name" value="Homodimeric domain of signal transducing histidine kinase"/>
    <property type="match status" value="1"/>
</dbReference>
<dbReference type="InterPro" id="IPR022641">
    <property type="entry name" value="CheR_N"/>
</dbReference>
<keyword evidence="13" id="KW-1185">Reference proteome</keyword>
<dbReference type="RefSeq" id="WP_162276544.1">
    <property type="nucleotide sequence ID" value="NZ_FOAF01000001.1"/>
</dbReference>
<dbReference type="EMBL" id="FOAF01000001">
    <property type="protein sequence ID" value="SEK86073.1"/>
    <property type="molecule type" value="Genomic_DNA"/>
</dbReference>
<dbReference type="InterPro" id="IPR003661">
    <property type="entry name" value="HisK_dim/P_dom"/>
</dbReference>
<dbReference type="CDD" id="cd16434">
    <property type="entry name" value="CheB-CheR_fusion"/>
    <property type="match status" value="1"/>
</dbReference>
<dbReference type="InterPro" id="IPR029063">
    <property type="entry name" value="SAM-dependent_MTases_sf"/>
</dbReference>
<dbReference type="SMART" id="SM00387">
    <property type="entry name" value="HATPase_c"/>
    <property type="match status" value="1"/>
</dbReference>
<dbReference type="PROSITE" id="PS50123">
    <property type="entry name" value="CHER"/>
    <property type="match status" value="1"/>
</dbReference>
<dbReference type="InterPro" id="IPR005467">
    <property type="entry name" value="His_kinase_dom"/>
</dbReference>
<dbReference type="PANTHER" id="PTHR24422:SF27">
    <property type="entry name" value="PROTEIN-GLUTAMATE O-METHYLTRANSFERASE"/>
    <property type="match status" value="1"/>
</dbReference>
<dbReference type="PROSITE" id="PS50112">
    <property type="entry name" value="PAS"/>
    <property type="match status" value="1"/>
</dbReference>
<feature type="domain" description="CheR-type methyltransferase" evidence="11">
    <location>
        <begin position="201"/>
        <end position="475"/>
    </location>
</feature>
<keyword evidence="7" id="KW-0175">Coiled coil</keyword>
<proteinExistence type="predicted"/>
<dbReference type="InterPro" id="IPR003594">
    <property type="entry name" value="HATPase_dom"/>
</dbReference>
<dbReference type="PROSITE" id="PS50122">
    <property type="entry name" value="CHEB"/>
    <property type="match status" value="1"/>
</dbReference>
<evidence type="ECO:0000256" key="3">
    <source>
        <dbReference type="ARBA" id="ARBA00022553"/>
    </source>
</evidence>
<dbReference type="Proteomes" id="UP000199421">
    <property type="component" value="Unassembled WGS sequence"/>
</dbReference>
<evidence type="ECO:0000313" key="12">
    <source>
        <dbReference type="EMBL" id="SEK86073.1"/>
    </source>
</evidence>
<dbReference type="Gene3D" id="3.40.50.150">
    <property type="entry name" value="Vaccinia Virus protein VP39"/>
    <property type="match status" value="1"/>
</dbReference>
<dbReference type="SUPFAM" id="SSF52738">
    <property type="entry name" value="Methylesterase CheB, C-terminal domain"/>
    <property type="match status" value="1"/>
</dbReference>
<sequence length="1347" mass="153494">MSKKTGLQKDDHYIIAIGASAGGLEAINQLFDAVDDFKQISFIIIQHLSPDHKSLLVELVSKHTDMQVLEARDQLSVEVGKTYVIPNNMTMTIENGMLCLAEKKSKQIPNDAIDVFLASLANDQAEKAIAVILSGTGSDGTKGIQHIKNENGYVIVQEPDTAKFDGMPNMAILSGNVDVILSPDKIPNQIKEYIQLVKGEESILNDSLSEQKVNDILSIVLQYSDRDFHLYKTPTILRRIARRMEAKKLARPDNYIQYLKKNPEEAQILADDLLVNVTCFFRDPNVFEHLSKDILPSIVKTKQAGETLKVWICACSTGEEAYSIAITIDKFLRKSNQHLQVKIFATDIDENNILIASKNRYPLSIEKDVDQDTLKRYFITEDNQYAVIPRIRKQIVFAKHNVIKDPAFIKNDLISCRNMLIYMNKILQEKVLSTFHFALNPSGILLLGTSETINAFEEGFDVVSSKWKVFRRSQHALKRTFHAYQQPALSLTTDSKSSKPASNSMEQHLKSDFEKLIFRDLGYAVVYVDSFNEVKETIGNYQHFLTLPKRKLNLNILSLVPETLKIPLNSAIKKVRDTQQRFSLKDIPLEQKDRTLFMSIHIQVGSAPYENFLMLAFVESEPPVNTKKSKAQKVKKTDNDSERYVQELEDQLSETRSSLQMAVENLETTNEELQSSNEELLSSNEELQSSNEELQSLNEELHTLNTEHQLKIKELIDLNDDLDNYFRSSDIGQIFLDADLNIRRFNPQAMRLINLIETDIGRPISHISNNLSDDTLLENIIEVQDSENVYEKQIRLKDGRLNLMRIYPYVRRDKETDGVVLTFVDISALENLNSIIKGVFDASLDAILVLSHQQDAISTGQQFDLLTQNQAADALLQGLGILDKKTNFFEQLSKSVGQRVEKRMLETFQTGRSGKMEISLRVANTAQWYEFSMVKMKNGLALSFHNITLQKDTMNRLRKNYNELVVAREQLKTLNIGLEGEVANRTAQLAASEERFRFVARATNDCIRDWDLVSNSVWHSENFHTIFNFPESQALGQIEDWFEQIHPDERDDIRKKLFQAINEGSEQWNGEYRFKKGHDKYCYVFDRSFILKNESDIPYRIISSLMDVSLLKEAELATRELANKKDEFMSIASHELKTPITSMKASLQLIDRFAEKEDSNDKLKTFITKANQQVDKITFLIENLLDVTKIQAGKVILQKSAFSLDELIQDCLYEVRNMSQHKIVVSGDAQIILHADKNRIEQVLINFLTNAIKYSPAAEKVELTIEKKQTEVMIAIRDYGIGISEEKLQSVFDRFFRVEESSSQFSGLGLGLFISADIIKRHGGDLGASSVPNKGSTFWFTLPIPEG</sequence>
<dbReference type="SMART" id="SM00388">
    <property type="entry name" value="HisKA"/>
    <property type="match status" value="1"/>
</dbReference>
<feature type="active site" evidence="6">
    <location>
        <position position="139"/>
    </location>
</feature>
<dbReference type="Pfam" id="PF08447">
    <property type="entry name" value="PAS_3"/>
    <property type="match status" value="1"/>
</dbReference>
<keyword evidence="4" id="KW-0808">Transferase</keyword>
<feature type="domain" description="Histidine kinase" evidence="8">
    <location>
        <begin position="1131"/>
        <end position="1346"/>
    </location>
</feature>
<dbReference type="SMART" id="SM00091">
    <property type="entry name" value="PAS"/>
    <property type="match status" value="2"/>
</dbReference>
<feature type="active site" evidence="6">
    <location>
        <position position="47"/>
    </location>
</feature>
<dbReference type="InterPro" id="IPR013655">
    <property type="entry name" value="PAS_fold_3"/>
</dbReference>
<accession>A0A1H7KGP5</accession>
<dbReference type="GO" id="GO:0008984">
    <property type="term" value="F:protein-glutamate methylesterase activity"/>
    <property type="evidence" value="ECO:0007669"/>
    <property type="project" value="InterPro"/>
</dbReference>
<dbReference type="SUPFAM" id="SSF55874">
    <property type="entry name" value="ATPase domain of HSP90 chaperone/DNA topoisomerase II/histidine kinase"/>
    <property type="match status" value="1"/>
</dbReference>
<feature type="coiled-coil region" evidence="7">
    <location>
        <begin position="645"/>
        <end position="714"/>
    </location>
</feature>
<dbReference type="Pfam" id="PF01739">
    <property type="entry name" value="CheR"/>
    <property type="match status" value="1"/>
</dbReference>
<dbReference type="EC" id="2.7.13.3" evidence="2"/>
<dbReference type="Gene3D" id="3.40.50.180">
    <property type="entry name" value="Methylesterase CheB, C-terminal domain"/>
    <property type="match status" value="1"/>
</dbReference>
<dbReference type="PANTHER" id="PTHR24422">
    <property type="entry name" value="CHEMOTAXIS PROTEIN METHYLTRANSFERASE"/>
    <property type="match status" value="1"/>
</dbReference>
<dbReference type="InterPro" id="IPR036890">
    <property type="entry name" value="HATPase_C_sf"/>
</dbReference>
<keyword evidence="6" id="KW-0378">Hydrolase</keyword>
<dbReference type="InterPro" id="IPR000673">
    <property type="entry name" value="Sig_transdc_resp-reg_Me-estase"/>
</dbReference>
<dbReference type="SUPFAM" id="SSF53335">
    <property type="entry name" value="S-adenosyl-L-methionine-dependent methyltransferases"/>
    <property type="match status" value="1"/>
</dbReference>
<keyword evidence="6" id="KW-0145">Chemotaxis</keyword>
<dbReference type="GO" id="GO:0000155">
    <property type="term" value="F:phosphorelay sensor kinase activity"/>
    <property type="evidence" value="ECO:0007669"/>
    <property type="project" value="InterPro"/>
</dbReference>
<evidence type="ECO:0000256" key="5">
    <source>
        <dbReference type="ARBA" id="ARBA00022777"/>
    </source>
</evidence>
<dbReference type="InterPro" id="IPR036097">
    <property type="entry name" value="HisK_dim/P_sf"/>
</dbReference>
<comment type="catalytic activity">
    <reaction evidence="1">
        <text>ATP + protein L-histidine = ADP + protein N-phospho-L-histidine.</text>
        <dbReference type="EC" id="2.7.13.3"/>
    </reaction>
</comment>
<evidence type="ECO:0000256" key="2">
    <source>
        <dbReference type="ARBA" id="ARBA00012438"/>
    </source>
</evidence>
<dbReference type="Gene3D" id="3.30.450.20">
    <property type="entry name" value="PAS domain"/>
    <property type="match status" value="2"/>
</dbReference>
<dbReference type="GO" id="GO:0006935">
    <property type="term" value="P:chemotaxis"/>
    <property type="evidence" value="ECO:0007669"/>
    <property type="project" value="UniProtKB-UniRule"/>
</dbReference>
<evidence type="ECO:0000256" key="7">
    <source>
        <dbReference type="SAM" id="Coils"/>
    </source>
</evidence>
<keyword evidence="3" id="KW-0597">Phosphoprotein</keyword>
<protein>
    <recommendedName>
        <fullName evidence="2">histidine kinase</fullName>
        <ecNumber evidence="2">2.7.13.3</ecNumber>
    </recommendedName>
</protein>
<dbReference type="InterPro" id="IPR050903">
    <property type="entry name" value="Bact_Chemotaxis_MeTrfase"/>
</dbReference>
<dbReference type="CDD" id="cd00075">
    <property type="entry name" value="HATPase"/>
    <property type="match status" value="1"/>
</dbReference>
<dbReference type="Gene3D" id="1.10.287.130">
    <property type="match status" value="1"/>
</dbReference>
<evidence type="ECO:0000259" key="9">
    <source>
        <dbReference type="PROSITE" id="PS50112"/>
    </source>
</evidence>
<evidence type="ECO:0000256" key="1">
    <source>
        <dbReference type="ARBA" id="ARBA00000085"/>
    </source>
</evidence>
<dbReference type="Pfam" id="PF13596">
    <property type="entry name" value="PAS_10"/>
    <property type="match status" value="1"/>
</dbReference>
<dbReference type="InterPro" id="IPR000780">
    <property type="entry name" value="CheR_MeTrfase"/>
</dbReference>
<dbReference type="SMART" id="SM00138">
    <property type="entry name" value="MeTrc"/>
    <property type="match status" value="1"/>
</dbReference>
<evidence type="ECO:0000259" key="8">
    <source>
        <dbReference type="PROSITE" id="PS50109"/>
    </source>
</evidence>
<dbReference type="InterPro" id="IPR000014">
    <property type="entry name" value="PAS"/>
</dbReference>
<dbReference type="SMART" id="SM00086">
    <property type="entry name" value="PAC"/>
    <property type="match status" value="2"/>
</dbReference>
<dbReference type="InterPro" id="IPR035965">
    <property type="entry name" value="PAS-like_dom_sf"/>
</dbReference>
<dbReference type="PRINTS" id="PR00996">
    <property type="entry name" value="CHERMTFRASE"/>
</dbReference>
<dbReference type="STRING" id="407022.SAMN05661044_01350"/>
<reference evidence="13" key="1">
    <citation type="submission" date="2016-10" db="EMBL/GenBank/DDBJ databases">
        <authorList>
            <person name="Varghese N."/>
            <person name="Submissions S."/>
        </authorList>
    </citation>
    <scope>NUCLEOTIDE SEQUENCE [LARGE SCALE GENOMIC DNA]</scope>
    <source>
        <strain evidence="13">DSM 18733</strain>
    </source>
</reference>
<dbReference type="Pfam" id="PF03705">
    <property type="entry name" value="CheR_N"/>
    <property type="match status" value="1"/>
</dbReference>
<keyword evidence="5" id="KW-0418">Kinase</keyword>
<dbReference type="InterPro" id="IPR035909">
    <property type="entry name" value="CheB_C"/>
</dbReference>
<feature type="domain" description="CheB-type methylesterase" evidence="10">
    <location>
        <begin position="8"/>
        <end position="197"/>
    </location>
</feature>
<dbReference type="GO" id="GO:0005737">
    <property type="term" value="C:cytoplasm"/>
    <property type="evidence" value="ECO:0007669"/>
    <property type="project" value="InterPro"/>
</dbReference>
<evidence type="ECO:0000256" key="4">
    <source>
        <dbReference type="ARBA" id="ARBA00022679"/>
    </source>
</evidence>
<gene>
    <name evidence="12" type="ORF">SAMN05661044_01350</name>
</gene>
<organism evidence="12 13">
    <name type="scientific">Olivibacter domesticus</name>
    <name type="common">Pseudosphingobacterium domesticum</name>
    <dbReference type="NCBI Taxonomy" id="407022"/>
    <lineage>
        <taxon>Bacteria</taxon>
        <taxon>Pseudomonadati</taxon>
        <taxon>Bacteroidota</taxon>
        <taxon>Sphingobacteriia</taxon>
        <taxon>Sphingobacteriales</taxon>
        <taxon>Sphingobacteriaceae</taxon>
        <taxon>Olivibacter</taxon>
    </lineage>
</organism>
<dbReference type="CDD" id="cd00082">
    <property type="entry name" value="HisKA"/>
    <property type="match status" value="1"/>
</dbReference>
<dbReference type="Pfam" id="PF00512">
    <property type="entry name" value="HisKA"/>
    <property type="match status" value="1"/>
</dbReference>
<dbReference type="GO" id="GO:0000156">
    <property type="term" value="F:phosphorelay response regulator activity"/>
    <property type="evidence" value="ECO:0007669"/>
    <property type="project" value="InterPro"/>
</dbReference>
<name>A0A1H7KGP5_OLID1</name>
<dbReference type="FunFam" id="3.30.565.10:FF:000006">
    <property type="entry name" value="Sensor histidine kinase WalK"/>
    <property type="match status" value="1"/>
</dbReference>
<evidence type="ECO:0000256" key="6">
    <source>
        <dbReference type="PROSITE-ProRule" id="PRU00050"/>
    </source>
</evidence>
<dbReference type="PROSITE" id="PS50109">
    <property type="entry name" value="HIS_KIN"/>
    <property type="match status" value="1"/>
</dbReference>
<dbReference type="Pfam" id="PF02518">
    <property type="entry name" value="HATPase_c"/>
    <property type="match status" value="1"/>
</dbReference>
<dbReference type="Gene3D" id="3.30.565.10">
    <property type="entry name" value="Histidine kinase-like ATPase, C-terminal domain"/>
    <property type="match status" value="1"/>
</dbReference>
<evidence type="ECO:0000259" key="10">
    <source>
        <dbReference type="PROSITE" id="PS50122"/>
    </source>
</evidence>
<evidence type="ECO:0000313" key="13">
    <source>
        <dbReference type="Proteomes" id="UP000199421"/>
    </source>
</evidence>
<dbReference type="SUPFAM" id="SSF47757">
    <property type="entry name" value="Chemotaxis receptor methyltransferase CheR, N-terminal domain"/>
    <property type="match status" value="1"/>
</dbReference>
<dbReference type="GO" id="GO:0008757">
    <property type="term" value="F:S-adenosylmethionine-dependent methyltransferase activity"/>
    <property type="evidence" value="ECO:0007669"/>
    <property type="project" value="InterPro"/>
</dbReference>
<dbReference type="Pfam" id="PF01339">
    <property type="entry name" value="CheB_methylest"/>
    <property type="match status" value="1"/>
</dbReference>
<dbReference type="SUPFAM" id="SSF55785">
    <property type="entry name" value="PYP-like sensor domain (PAS domain)"/>
    <property type="match status" value="2"/>
</dbReference>
<dbReference type="CDD" id="cd00130">
    <property type="entry name" value="PAS"/>
    <property type="match status" value="2"/>
</dbReference>
<dbReference type="InterPro" id="IPR022642">
    <property type="entry name" value="CheR_C"/>
</dbReference>
<dbReference type="InterPro" id="IPR001610">
    <property type="entry name" value="PAC"/>
</dbReference>
<evidence type="ECO:0000259" key="11">
    <source>
        <dbReference type="PROSITE" id="PS50123"/>
    </source>
</evidence>
<feature type="domain" description="PAS" evidence="9">
    <location>
        <begin position="992"/>
        <end position="1064"/>
    </location>
</feature>
<feature type="active site" evidence="6">
    <location>
        <position position="20"/>
    </location>
</feature>